<name>A0A6G2BPK8_KLEPN</name>
<accession>A0A6G2BPK8</accession>
<feature type="coiled-coil region" evidence="1">
    <location>
        <begin position="49"/>
        <end position="90"/>
    </location>
</feature>
<protein>
    <submittedName>
        <fullName evidence="2">Uncharacterized protein</fullName>
    </submittedName>
</protein>
<dbReference type="RefSeq" id="WP_032419185.1">
    <property type="nucleotide sequence ID" value="NZ_CABFWS010000001.1"/>
</dbReference>
<dbReference type="AlphaFoldDB" id="A0A6G2BPK8"/>
<organism evidence="2">
    <name type="scientific">Klebsiella pneumoniae</name>
    <dbReference type="NCBI Taxonomy" id="573"/>
    <lineage>
        <taxon>Bacteria</taxon>
        <taxon>Pseudomonadati</taxon>
        <taxon>Pseudomonadota</taxon>
        <taxon>Gammaproteobacteria</taxon>
        <taxon>Enterobacterales</taxon>
        <taxon>Enterobacteriaceae</taxon>
        <taxon>Klebsiella/Raoultella group</taxon>
        <taxon>Klebsiella</taxon>
        <taxon>Klebsiella pneumoniae complex</taxon>
    </lineage>
</organism>
<reference evidence="2" key="1">
    <citation type="journal article" date="2019" name="PLoS ONE">
        <title>Whole genome sequencing snapshot of multi-drug resistant Klebsiella pneumoniae strains from hospitals and receiving wastewater treatment plants in Southern Romania.</title>
        <authorList>
            <person name="Paraschiv S."/>
            <person name="Surleac M."/>
            <person name="Czobor Barbu I."/>
            <person name="Popa L.I."/>
            <person name="Gheorghe I."/>
            <person name="Otelea D."/>
            <person name="Chifiriuc M.C."/>
        </authorList>
    </citation>
    <scope>NUCLEOTIDE SEQUENCE</scope>
    <source>
        <strain evidence="2">RADAR41</strain>
    </source>
</reference>
<gene>
    <name evidence="2" type="ORF">GJD85_08075</name>
</gene>
<evidence type="ECO:0000256" key="1">
    <source>
        <dbReference type="SAM" id="Coils"/>
    </source>
</evidence>
<dbReference type="EMBL" id="WMIM01000004">
    <property type="protein sequence ID" value="MTF90158.1"/>
    <property type="molecule type" value="Genomic_DNA"/>
</dbReference>
<proteinExistence type="predicted"/>
<sequence length="93" mass="10579">MGFDVVFALLFSAGALLWTIYRDKSGDTDDLIDRVSSLESTVSGHTTDIARLNVDHEDLEATIRVIQKQIHQLDLKIERIIVILEQQEKEKGR</sequence>
<comment type="caution">
    <text evidence="2">The sequence shown here is derived from an EMBL/GenBank/DDBJ whole genome shotgun (WGS) entry which is preliminary data.</text>
</comment>
<keyword evidence="1" id="KW-0175">Coiled coil</keyword>
<evidence type="ECO:0000313" key="2">
    <source>
        <dbReference type="EMBL" id="MTF90158.1"/>
    </source>
</evidence>